<evidence type="ECO:0000256" key="1">
    <source>
        <dbReference type="ARBA" id="ARBA00001971"/>
    </source>
</evidence>
<dbReference type="AlphaFoldDB" id="A0A428SMU7"/>
<name>A0A428SMU7_9HYPO</name>
<dbReference type="GO" id="GO:0005506">
    <property type="term" value="F:iron ion binding"/>
    <property type="evidence" value="ECO:0007669"/>
    <property type="project" value="InterPro"/>
</dbReference>
<evidence type="ECO:0000256" key="2">
    <source>
        <dbReference type="ARBA" id="ARBA00010617"/>
    </source>
</evidence>
<dbReference type="GO" id="GO:0016705">
    <property type="term" value="F:oxidoreductase activity, acting on paired donors, with incorporation or reduction of molecular oxygen"/>
    <property type="evidence" value="ECO:0007669"/>
    <property type="project" value="InterPro"/>
</dbReference>
<dbReference type="InterPro" id="IPR017972">
    <property type="entry name" value="Cyt_P450_CS"/>
</dbReference>
<dbReference type="PANTHER" id="PTHR46206">
    <property type="entry name" value="CYTOCHROME P450"/>
    <property type="match status" value="1"/>
</dbReference>
<evidence type="ECO:0000313" key="12">
    <source>
        <dbReference type="Proteomes" id="UP000288429"/>
    </source>
</evidence>
<protein>
    <submittedName>
        <fullName evidence="11">Uncharacterized protein</fullName>
    </submittedName>
</protein>
<keyword evidence="6 8" id="KW-0408">Iron</keyword>
<keyword evidence="3 8" id="KW-0349">Heme</keyword>
<gene>
    <name evidence="11" type="ORF">CDV31_015562</name>
</gene>
<keyword evidence="5 9" id="KW-0560">Oxidoreductase</keyword>
<dbReference type="EMBL" id="NIZV01000417">
    <property type="protein sequence ID" value="RSL91041.1"/>
    <property type="molecule type" value="Genomic_DNA"/>
</dbReference>
<keyword evidence="7 9" id="KW-0503">Monooxygenase</keyword>
<dbReference type="PROSITE" id="PS00086">
    <property type="entry name" value="CYTOCHROME_P450"/>
    <property type="match status" value="1"/>
</dbReference>
<evidence type="ECO:0000256" key="8">
    <source>
        <dbReference type="PIRSR" id="PIRSR602403-1"/>
    </source>
</evidence>
<dbReference type="GO" id="GO:0020037">
    <property type="term" value="F:heme binding"/>
    <property type="evidence" value="ECO:0007669"/>
    <property type="project" value="InterPro"/>
</dbReference>
<feature type="binding site" description="axial binding residue" evidence="8">
    <location>
        <position position="447"/>
    </location>
    <ligand>
        <name>heme</name>
        <dbReference type="ChEBI" id="CHEBI:30413"/>
    </ligand>
    <ligandPart>
        <name>Fe</name>
        <dbReference type="ChEBI" id="CHEBI:18248"/>
    </ligandPart>
</feature>
<evidence type="ECO:0000256" key="5">
    <source>
        <dbReference type="ARBA" id="ARBA00023002"/>
    </source>
</evidence>
<dbReference type="GO" id="GO:0004497">
    <property type="term" value="F:monooxygenase activity"/>
    <property type="evidence" value="ECO:0007669"/>
    <property type="project" value="UniProtKB-KW"/>
</dbReference>
<comment type="cofactor">
    <cofactor evidence="1 8">
        <name>heme</name>
        <dbReference type="ChEBI" id="CHEBI:30413"/>
    </cofactor>
</comment>
<keyword evidence="4 8" id="KW-0479">Metal-binding</keyword>
<evidence type="ECO:0000256" key="7">
    <source>
        <dbReference type="ARBA" id="ARBA00023033"/>
    </source>
</evidence>
<dbReference type="InterPro" id="IPR002403">
    <property type="entry name" value="Cyt_P450_E_grp-IV"/>
</dbReference>
<comment type="similarity">
    <text evidence="2 9">Belongs to the cytochrome P450 family.</text>
</comment>
<proteinExistence type="inferred from homology"/>
<organism evidence="11 12">
    <name type="scientific">Fusarium ambrosium</name>
    <dbReference type="NCBI Taxonomy" id="131363"/>
    <lineage>
        <taxon>Eukaryota</taxon>
        <taxon>Fungi</taxon>
        <taxon>Dikarya</taxon>
        <taxon>Ascomycota</taxon>
        <taxon>Pezizomycotina</taxon>
        <taxon>Sordariomycetes</taxon>
        <taxon>Hypocreomycetidae</taxon>
        <taxon>Hypocreales</taxon>
        <taxon>Nectriaceae</taxon>
        <taxon>Fusarium</taxon>
        <taxon>Fusarium solani species complex</taxon>
    </lineage>
</organism>
<reference evidence="11 12" key="1">
    <citation type="submission" date="2017-06" db="EMBL/GenBank/DDBJ databases">
        <title>Cmopartive genomic analysis of Ambrosia Fusariam Clade fungi.</title>
        <authorList>
            <person name="Stajich J.E."/>
            <person name="Carrillo J."/>
            <person name="Kijimoto T."/>
            <person name="Eskalen A."/>
            <person name="O'Donnell K."/>
            <person name="Kasson M."/>
        </authorList>
    </citation>
    <scope>NUCLEOTIDE SEQUENCE [LARGE SCALE GENOMIC DNA]</scope>
    <source>
        <strain evidence="11 12">NRRL 20438</strain>
    </source>
</reference>
<keyword evidence="12" id="KW-1185">Reference proteome</keyword>
<sequence>MDSLSWEVKSSLESLGKPLRLLVTILLLFIAFKAYRPASPNAPLLNPRKPYELSDGPAKAGFVANGHGIVADWFKKNPEKSMRLISDTGEITVLPPSRAQEIRNEKRLSFTAFTYHSMHAYIPGFDGFREGSGGTNLLQTVLTKDLTKLLNKITEPLAEETSLSLEDLLTNDKEFHTMNLQETILKLVARISSRVFLGNELCRDEAWLRITREHTVTAFKAADELRMWPKISRKVIHWFLPGCRELRAQVLEAQQIITATLERRRKEKAELLSQGKEPPKYNDAIEWFEQTSKGTVPYDPTAVQLVLSVAAIHTTTDLICQVLIKLAQNKDIIKPLRTEIASVLSEEGWSKTSLFKMKLLDSVIKESQRMKPIQLNVELSDGTLIPKDSSLTVSSHKMWDPELYANPDQWDGYRFLKMRDDPAKQNSALLVSTSPDFLAFGHGQHACPGRFFASNEAKIAVLSFIMKYEFELVGDVPPPIVKHGFNLSGDPSTQMRVRRRKEEVSP</sequence>
<accession>A0A428SMU7</accession>
<evidence type="ECO:0000256" key="4">
    <source>
        <dbReference type="ARBA" id="ARBA00022723"/>
    </source>
</evidence>
<dbReference type="CDD" id="cd11041">
    <property type="entry name" value="CYP503A1-like"/>
    <property type="match status" value="1"/>
</dbReference>
<dbReference type="InterPro" id="IPR036396">
    <property type="entry name" value="Cyt_P450_sf"/>
</dbReference>
<dbReference type="Pfam" id="PF00067">
    <property type="entry name" value="p450"/>
    <property type="match status" value="1"/>
</dbReference>
<feature type="region of interest" description="Disordered" evidence="10">
    <location>
        <begin position="485"/>
        <end position="506"/>
    </location>
</feature>
<evidence type="ECO:0000256" key="3">
    <source>
        <dbReference type="ARBA" id="ARBA00022617"/>
    </source>
</evidence>
<evidence type="ECO:0000256" key="9">
    <source>
        <dbReference type="RuleBase" id="RU000461"/>
    </source>
</evidence>
<evidence type="ECO:0000313" key="11">
    <source>
        <dbReference type="EMBL" id="RSL91041.1"/>
    </source>
</evidence>
<dbReference type="SUPFAM" id="SSF48264">
    <property type="entry name" value="Cytochrome P450"/>
    <property type="match status" value="1"/>
</dbReference>
<dbReference type="PANTHER" id="PTHR46206:SF2">
    <property type="entry name" value="CYTOCHROME P450 MONOOXYGENASE AUSG-RELATED"/>
    <property type="match status" value="1"/>
</dbReference>
<dbReference type="Proteomes" id="UP000288429">
    <property type="component" value="Unassembled WGS sequence"/>
</dbReference>
<dbReference type="InterPro" id="IPR001128">
    <property type="entry name" value="Cyt_P450"/>
</dbReference>
<comment type="caution">
    <text evidence="11">The sequence shown here is derived from an EMBL/GenBank/DDBJ whole genome shotgun (WGS) entry which is preliminary data.</text>
</comment>
<evidence type="ECO:0000256" key="10">
    <source>
        <dbReference type="SAM" id="MobiDB-lite"/>
    </source>
</evidence>
<dbReference type="Gene3D" id="1.10.630.10">
    <property type="entry name" value="Cytochrome P450"/>
    <property type="match status" value="1"/>
</dbReference>
<evidence type="ECO:0000256" key="6">
    <source>
        <dbReference type="ARBA" id="ARBA00023004"/>
    </source>
</evidence>
<dbReference type="PRINTS" id="PR00465">
    <property type="entry name" value="EP450IV"/>
</dbReference>